<accession>A0A845QJF3</accession>
<dbReference type="InterPro" id="IPR024269">
    <property type="entry name" value="DUF3791"/>
</dbReference>
<name>A0A845QJF3_9FIRM</name>
<evidence type="ECO:0000313" key="2">
    <source>
        <dbReference type="Proteomes" id="UP000446866"/>
    </source>
</evidence>
<evidence type="ECO:0000313" key="1">
    <source>
        <dbReference type="EMBL" id="NBH61155.1"/>
    </source>
</evidence>
<keyword evidence="2" id="KW-1185">Reference proteome</keyword>
<sequence>MASREKEHDISQEELEFAVFCVENLEKKLSVGSQRIFKAFTEDSDILYSYIIPNYPILHTQSKEYILEDILSLLNEKGIKI</sequence>
<proteinExistence type="predicted"/>
<dbReference type="EMBL" id="QXWK01000009">
    <property type="protein sequence ID" value="NBH61155.1"/>
    <property type="molecule type" value="Genomic_DNA"/>
</dbReference>
<gene>
    <name evidence="1" type="ORF">D0435_05755</name>
</gene>
<dbReference type="Pfam" id="PF12668">
    <property type="entry name" value="DUF3791"/>
    <property type="match status" value="1"/>
</dbReference>
<dbReference type="RefSeq" id="WP_160201433.1">
    <property type="nucleotide sequence ID" value="NZ_QXWK01000009.1"/>
</dbReference>
<comment type="caution">
    <text evidence="1">The sequence shown here is derived from an EMBL/GenBank/DDBJ whole genome shotgun (WGS) entry which is preliminary data.</text>
</comment>
<dbReference type="Proteomes" id="UP000446866">
    <property type="component" value="Unassembled WGS sequence"/>
</dbReference>
<protein>
    <submittedName>
        <fullName evidence="1">DUF3791 domain-containing protein</fullName>
    </submittedName>
</protein>
<organism evidence="1 2">
    <name type="scientific">Anaerotruncus colihominis</name>
    <dbReference type="NCBI Taxonomy" id="169435"/>
    <lineage>
        <taxon>Bacteria</taxon>
        <taxon>Bacillati</taxon>
        <taxon>Bacillota</taxon>
        <taxon>Clostridia</taxon>
        <taxon>Eubacteriales</taxon>
        <taxon>Oscillospiraceae</taxon>
        <taxon>Anaerotruncus</taxon>
    </lineage>
</organism>
<dbReference type="AlphaFoldDB" id="A0A845QJF3"/>
<reference evidence="1 2" key="1">
    <citation type="submission" date="2018-08" db="EMBL/GenBank/DDBJ databases">
        <title>Murine metabolic-syndrome-specific gut microbial biobank.</title>
        <authorList>
            <person name="Liu C."/>
        </authorList>
    </citation>
    <scope>NUCLEOTIDE SEQUENCE [LARGE SCALE GENOMIC DNA]</scope>
    <source>
        <strain evidence="1 2">28</strain>
    </source>
</reference>